<evidence type="ECO:0000313" key="3">
    <source>
        <dbReference type="Proteomes" id="UP001163846"/>
    </source>
</evidence>
<feature type="non-terminal residue" evidence="2">
    <location>
        <position position="503"/>
    </location>
</feature>
<feature type="non-terminal residue" evidence="2">
    <location>
        <position position="1"/>
    </location>
</feature>
<sequence length="503" mass="57473">CMLAVLRSQRANNFQAVIGVFLIASGMSKRTMEMLHHARISLSYPATIKHLRALSQEAVQKYQRIVKEQMCSLVWDNLCIQFRVGSQRLDSKDHFDNGTTATLIPIFNPYTKSCQTAHGTLPLSMKPARYTTNPVFDFTDNAILPSPVDIQNIIQCCKWQLRRVALEVIPGLAHLKSSLGSCLEVDKIELHKTEQYPLLAMNEEENSIDGTIRVFQTLLRNAKVTNDDLIAHGIMFTDGDLLTDSLVDKVESSRRNNMLPINGMKGNLRRLGIWHAKASGCHMTINEHWGQPQSKNAGGLWWENNRLGRKNMVAGWQSSKAAPWKPSHELLHISLAAHVSDGFHLFCGSEDLDQWARTASSDDFVQVLDLVYENLFTTRSYDHAKQLDDQDTTYSNTLLQNRDTLLYIEIVDAIRSGDIGRVINIFKMWMVMMRAKKTMPKYADAFFETLGRLNTYPEILKKFYLHNWLVNVTGKENRWKEVDLLQEHQNFWAKIIYNAKGSN</sequence>
<proteinExistence type="predicted"/>
<dbReference type="Proteomes" id="UP001163846">
    <property type="component" value="Unassembled WGS sequence"/>
</dbReference>
<feature type="domain" description="DUF6589" evidence="1">
    <location>
        <begin position="140"/>
        <end position="503"/>
    </location>
</feature>
<dbReference type="AlphaFoldDB" id="A0AA38NWC9"/>
<organism evidence="2 3">
    <name type="scientific">Lentinula raphanica</name>
    <dbReference type="NCBI Taxonomy" id="153919"/>
    <lineage>
        <taxon>Eukaryota</taxon>
        <taxon>Fungi</taxon>
        <taxon>Dikarya</taxon>
        <taxon>Basidiomycota</taxon>
        <taxon>Agaricomycotina</taxon>
        <taxon>Agaricomycetes</taxon>
        <taxon>Agaricomycetidae</taxon>
        <taxon>Agaricales</taxon>
        <taxon>Marasmiineae</taxon>
        <taxon>Omphalotaceae</taxon>
        <taxon>Lentinula</taxon>
    </lineage>
</organism>
<comment type="caution">
    <text evidence="2">The sequence shown here is derived from an EMBL/GenBank/DDBJ whole genome shotgun (WGS) entry which is preliminary data.</text>
</comment>
<dbReference type="InterPro" id="IPR046496">
    <property type="entry name" value="DUF6589"/>
</dbReference>
<protein>
    <recommendedName>
        <fullName evidence="1">DUF6589 domain-containing protein</fullName>
    </recommendedName>
</protein>
<evidence type="ECO:0000313" key="2">
    <source>
        <dbReference type="EMBL" id="KAJ3831844.1"/>
    </source>
</evidence>
<name>A0AA38NWC9_9AGAR</name>
<evidence type="ECO:0000259" key="1">
    <source>
        <dbReference type="Pfam" id="PF20231"/>
    </source>
</evidence>
<gene>
    <name evidence="2" type="ORF">F5878DRAFT_672513</name>
</gene>
<dbReference type="EMBL" id="MU807201">
    <property type="protein sequence ID" value="KAJ3831844.1"/>
    <property type="molecule type" value="Genomic_DNA"/>
</dbReference>
<dbReference type="Pfam" id="PF20231">
    <property type="entry name" value="DUF6589"/>
    <property type="match status" value="1"/>
</dbReference>
<reference evidence="2" key="1">
    <citation type="submission" date="2022-08" db="EMBL/GenBank/DDBJ databases">
        <authorList>
            <consortium name="DOE Joint Genome Institute"/>
            <person name="Min B."/>
            <person name="Riley R."/>
            <person name="Sierra-Patev S."/>
            <person name="Naranjo-Ortiz M."/>
            <person name="Looney B."/>
            <person name="Konkel Z."/>
            <person name="Slot J.C."/>
            <person name="Sakamoto Y."/>
            <person name="Steenwyk J.L."/>
            <person name="Rokas A."/>
            <person name="Carro J."/>
            <person name="Camarero S."/>
            <person name="Ferreira P."/>
            <person name="Molpeceres G."/>
            <person name="Ruiz-Duenas F.J."/>
            <person name="Serrano A."/>
            <person name="Henrissat B."/>
            <person name="Drula E."/>
            <person name="Hughes K.W."/>
            <person name="Mata J.L."/>
            <person name="Ishikawa N.K."/>
            <person name="Vargas-Isla R."/>
            <person name="Ushijima S."/>
            <person name="Smith C.A."/>
            <person name="Ahrendt S."/>
            <person name="Andreopoulos W."/>
            <person name="He G."/>
            <person name="Labutti K."/>
            <person name="Lipzen A."/>
            <person name="Ng V."/>
            <person name="Sandor L."/>
            <person name="Barry K."/>
            <person name="Martinez A.T."/>
            <person name="Xiao Y."/>
            <person name="Gibbons J.G."/>
            <person name="Terashima K."/>
            <person name="Hibbett D.S."/>
            <person name="Grigoriev I.V."/>
        </authorList>
    </citation>
    <scope>NUCLEOTIDE SEQUENCE</scope>
    <source>
        <strain evidence="2">TFB9207</strain>
    </source>
</reference>
<keyword evidence="3" id="KW-1185">Reference proteome</keyword>
<accession>A0AA38NWC9</accession>